<dbReference type="Gene3D" id="1.10.510.10">
    <property type="entry name" value="Transferase(Phosphotransferase) domain 1"/>
    <property type="match status" value="1"/>
</dbReference>
<name>A0A9K3NWM8_HELAN</name>
<comment type="caution">
    <text evidence="1">The sequence shown here is derived from an EMBL/GenBank/DDBJ whole genome shotgun (WGS) entry which is preliminary data.</text>
</comment>
<protein>
    <submittedName>
        <fullName evidence="1">Uncharacterized protein</fullName>
    </submittedName>
</protein>
<reference evidence="1" key="2">
    <citation type="submission" date="2020-06" db="EMBL/GenBank/DDBJ databases">
        <title>Helianthus annuus Genome sequencing and assembly Release 2.</title>
        <authorList>
            <person name="Gouzy J."/>
            <person name="Langlade N."/>
            <person name="Munos S."/>
        </authorList>
    </citation>
    <scope>NUCLEOTIDE SEQUENCE</scope>
    <source>
        <tissue evidence="1">Leaves</tissue>
    </source>
</reference>
<dbReference type="Proteomes" id="UP000215914">
    <property type="component" value="Unassembled WGS sequence"/>
</dbReference>
<dbReference type="Gramene" id="mRNA:HanXRQr2_Chr03g0108411">
    <property type="protein sequence ID" value="mRNA:HanXRQr2_Chr03g0108411"/>
    <property type="gene ID" value="HanXRQr2_Chr03g0108411"/>
</dbReference>
<organism evidence="1 2">
    <name type="scientific">Helianthus annuus</name>
    <name type="common">Common sunflower</name>
    <dbReference type="NCBI Taxonomy" id="4232"/>
    <lineage>
        <taxon>Eukaryota</taxon>
        <taxon>Viridiplantae</taxon>
        <taxon>Streptophyta</taxon>
        <taxon>Embryophyta</taxon>
        <taxon>Tracheophyta</taxon>
        <taxon>Spermatophyta</taxon>
        <taxon>Magnoliopsida</taxon>
        <taxon>eudicotyledons</taxon>
        <taxon>Gunneridae</taxon>
        <taxon>Pentapetalae</taxon>
        <taxon>asterids</taxon>
        <taxon>campanulids</taxon>
        <taxon>Asterales</taxon>
        <taxon>Asteraceae</taxon>
        <taxon>Asteroideae</taxon>
        <taxon>Heliantheae alliance</taxon>
        <taxon>Heliantheae</taxon>
        <taxon>Helianthus</taxon>
    </lineage>
</organism>
<accession>A0A9K3NWM8</accession>
<dbReference type="SUPFAM" id="SSF56112">
    <property type="entry name" value="Protein kinase-like (PK-like)"/>
    <property type="match status" value="1"/>
</dbReference>
<evidence type="ECO:0000313" key="1">
    <source>
        <dbReference type="EMBL" id="KAF5814208.1"/>
    </source>
</evidence>
<sequence>MFDNGGNVALTVCVVTLWYRPPGLLLGATHYVVVVDLWSPKCILGGKPFMLG</sequence>
<dbReference type="GO" id="GO:0016740">
    <property type="term" value="F:transferase activity"/>
    <property type="evidence" value="ECO:0007669"/>
    <property type="project" value="UniProtKB-KW"/>
</dbReference>
<reference evidence="1" key="1">
    <citation type="journal article" date="2017" name="Nature">
        <title>The sunflower genome provides insights into oil metabolism, flowering and Asterid evolution.</title>
        <authorList>
            <person name="Badouin H."/>
            <person name="Gouzy J."/>
            <person name="Grassa C.J."/>
            <person name="Murat F."/>
            <person name="Staton S.E."/>
            <person name="Cottret L."/>
            <person name="Lelandais-Briere C."/>
            <person name="Owens G.L."/>
            <person name="Carrere S."/>
            <person name="Mayjonade B."/>
            <person name="Legrand L."/>
            <person name="Gill N."/>
            <person name="Kane N.C."/>
            <person name="Bowers J.E."/>
            <person name="Hubner S."/>
            <person name="Bellec A."/>
            <person name="Berard A."/>
            <person name="Berges H."/>
            <person name="Blanchet N."/>
            <person name="Boniface M.C."/>
            <person name="Brunel D."/>
            <person name="Catrice O."/>
            <person name="Chaidir N."/>
            <person name="Claudel C."/>
            <person name="Donnadieu C."/>
            <person name="Faraut T."/>
            <person name="Fievet G."/>
            <person name="Helmstetter N."/>
            <person name="King M."/>
            <person name="Knapp S.J."/>
            <person name="Lai Z."/>
            <person name="Le Paslier M.C."/>
            <person name="Lippi Y."/>
            <person name="Lorenzon L."/>
            <person name="Mandel J.R."/>
            <person name="Marage G."/>
            <person name="Marchand G."/>
            <person name="Marquand E."/>
            <person name="Bret-Mestries E."/>
            <person name="Morien E."/>
            <person name="Nambeesan S."/>
            <person name="Nguyen T."/>
            <person name="Pegot-Espagnet P."/>
            <person name="Pouilly N."/>
            <person name="Raftis F."/>
            <person name="Sallet E."/>
            <person name="Schiex T."/>
            <person name="Thomas J."/>
            <person name="Vandecasteele C."/>
            <person name="Vares D."/>
            <person name="Vear F."/>
            <person name="Vautrin S."/>
            <person name="Crespi M."/>
            <person name="Mangin B."/>
            <person name="Burke J.M."/>
            <person name="Salse J."/>
            <person name="Munos S."/>
            <person name="Vincourt P."/>
            <person name="Rieseberg L.H."/>
            <person name="Langlade N.B."/>
        </authorList>
    </citation>
    <scope>NUCLEOTIDE SEQUENCE</scope>
    <source>
        <tissue evidence="1">Leaves</tissue>
    </source>
</reference>
<dbReference type="AlphaFoldDB" id="A0A9K3NWM8"/>
<gene>
    <name evidence="1" type="ORF">HanXRQr2_Chr03g0108411</name>
</gene>
<evidence type="ECO:0000313" key="2">
    <source>
        <dbReference type="Proteomes" id="UP000215914"/>
    </source>
</evidence>
<keyword evidence="2" id="KW-1185">Reference proteome</keyword>
<proteinExistence type="predicted"/>
<dbReference type="InterPro" id="IPR011009">
    <property type="entry name" value="Kinase-like_dom_sf"/>
</dbReference>
<dbReference type="EMBL" id="MNCJ02000318">
    <property type="protein sequence ID" value="KAF5814208.1"/>
    <property type="molecule type" value="Genomic_DNA"/>
</dbReference>
<keyword evidence="1" id="KW-0808">Transferase</keyword>